<comment type="caution">
    <text evidence="1">The sequence shown here is derived from an EMBL/GenBank/DDBJ whole genome shotgun (WGS) entry which is preliminary data.</text>
</comment>
<dbReference type="OMA" id="PVKHAFC"/>
<accession>S8AAI3</accession>
<proteinExistence type="predicted"/>
<keyword evidence="2" id="KW-1185">Reference proteome</keyword>
<dbReference type="EMBL" id="AQGS01000443">
    <property type="protein sequence ID" value="EPS39980.1"/>
    <property type="molecule type" value="Genomic_DNA"/>
</dbReference>
<sequence length="465" mass="53606">MSLALVPSEFDMFRNSFSSRPQWAANTSGPNYLDPGRTNNFNRFYQEFRRQFGLNNSQNGYTGWPPWSTSSNSRYPFTSQNWQDDDRMRFEFLDSLRGNFSGNGNIYDSWANSNRFLRGGPPGRCKYRSRNGTRCGEQRRNPYTRFCDFHSFSLEDDGAAYDSPSDRDDRYTRRRWRRGSGNRYSRFTDWASHDPRSAAYEAAMADHEDRENMRRHCETRFNRFSKYHDIPFDYSFNESGGPSLSPQQAVWISIREIDVDNWPFYLKCGICRKILNDPVHYTNPTTSSNIVACRSCVPSAPSGGEFNPQTSYWRAAFFPQSYAGSGSGAMSNFNLTPATEVSLLRSYFEQNFTQAIQQEAPRQICYFCQRPMTNPVVTCTNVPPQFWGLTHGNLPPIGPVKHAFCMGCLDDYRYKGAAVDFATCPFRDNCWNSSHRFALDGEYHREAQAIAGRAWDKALQMAQFI</sequence>
<reference evidence="1 2" key="1">
    <citation type="journal article" date="2013" name="PLoS Genet.">
        <title>Genomic mechanisms accounting for the adaptation to parasitism in nematode-trapping fungi.</title>
        <authorList>
            <person name="Meerupati T."/>
            <person name="Andersson K.M."/>
            <person name="Friman E."/>
            <person name="Kumar D."/>
            <person name="Tunlid A."/>
            <person name="Ahren D."/>
        </authorList>
    </citation>
    <scope>NUCLEOTIDE SEQUENCE [LARGE SCALE GENOMIC DNA]</scope>
    <source>
        <strain evidence="1 2">CBS 200.50</strain>
    </source>
</reference>
<organism evidence="1 2">
    <name type="scientific">Dactylellina haptotyla (strain CBS 200.50)</name>
    <name type="common">Nematode-trapping fungus</name>
    <name type="synonym">Monacrosporium haptotylum</name>
    <dbReference type="NCBI Taxonomy" id="1284197"/>
    <lineage>
        <taxon>Eukaryota</taxon>
        <taxon>Fungi</taxon>
        <taxon>Dikarya</taxon>
        <taxon>Ascomycota</taxon>
        <taxon>Pezizomycotina</taxon>
        <taxon>Orbiliomycetes</taxon>
        <taxon>Orbiliales</taxon>
        <taxon>Orbiliaceae</taxon>
        <taxon>Dactylellina</taxon>
    </lineage>
</organism>
<name>S8AAI3_DACHA</name>
<dbReference type="AlphaFoldDB" id="S8AAI3"/>
<evidence type="ECO:0000313" key="1">
    <source>
        <dbReference type="EMBL" id="EPS39980.1"/>
    </source>
</evidence>
<dbReference type="HOGENOM" id="CLU_587954_0_0_1"/>
<evidence type="ECO:0000313" key="2">
    <source>
        <dbReference type="Proteomes" id="UP000015100"/>
    </source>
</evidence>
<dbReference type="OrthoDB" id="5303261at2759"/>
<reference evidence="2" key="2">
    <citation type="submission" date="2013-04" db="EMBL/GenBank/DDBJ databases">
        <title>Genomic mechanisms accounting for the adaptation to parasitism in nematode-trapping fungi.</title>
        <authorList>
            <person name="Ahren D.G."/>
        </authorList>
    </citation>
    <scope>NUCLEOTIDE SEQUENCE [LARGE SCALE GENOMIC DNA]</scope>
    <source>
        <strain evidence="2">CBS 200.50</strain>
    </source>
</reference>
<dbReference type="Proteomes" id="UP000015100">
    <property type="component" value="Unassembled WGS sequence"/>
</dbReference>
<gene>
    <name evidence="1" type="ORF">H072_6304</name>
</gene>
<protein>
    <submittedName>
        <fullName evidence="1">Uncharacterized protein</fullName>
    </submittedName>
</protein>